<feature type="domain" description="VWFA" evidence="2">
    <location>
        <begin position="600"/>
        <end position="782"/>
    </location>
</feature>
<gene>
    <name evidence="3" type="ORF">OJF2_26290</name>
</gene>
<feature type="compositionally biased region" description="Polar residues" evidence="1">
    <location>
        <begin position="313"/>
        <end position="337"/>
    </location>
</feature>
<evidence type="ECO:0000313" key="3">
    <source>
        <dbReference type="EMBL" id="QEH34095.1"/>
    </source>
</evidence>
<feature type="region of interest" description="Disordered" evidence="1">
    <location>
        <begin position="139"/>
        <end position="175"/>
    </location>
</feature>
<dbReference type="InterPro" id="IPR051266">
    <property type="entry name" value="CLCR"/>
</dbReference>
<dbReference type="RefSeq" id="WP_246196522.1">
    <property type="nucleotide sequence ID" value="NZ_CP042997.1"/>
</dbReference>
<reference evidence="3 4" key="1">
    <citation type="submission" date="2019-08" db="EMBL/GenBank/DDBJ databases">
        <title>Deep-cultivation of Planctomycetes and their phenomic and genomic characterization uncovers novel biology.</title>
        <authorList>
            <person name="Wiegand S."/>
            <person name="Jogler M."/>
            <person name="Boedeker C."/>
            <person name="Pinto D."/>
            <person name="Vollmers J."/>
            <person name="Rivas-Marin E."/>
            <person name="Kohn T."/>
            <person name="Peeters S.H."/>
            <person name="Heuer A."/>
            <person name="Rast P."/>
            <person name="Oberbeckmann S."/>
            <person name="Bunk B."/>
            <person name="Jeske O."/>
            <person name="Meyerdierks A."/>
            <person name="Storesund J.E."/>
            <person name="Kallscheuer N."/>
            <person name="Luecker S."/>
            <person name="Lage O.M."/>
            <person name="Pohl T."/>
            <person name="Merkel B.J."/>
            <person name="Hornburger P."/>
            <person name="Mueller R.-W."/>
            <person name="Bruemmer F."/>
            <person name="Labrenz M."/>
            <person name="Spormann A.M."/>
            <person name="Op den Camp H."/>
            <person name="Overmann J."/>
            <person name="Amann R."/>
            <person name="Jetten M.S.M."/>
            <person name="Mascher T."/>
            <person name="Medema M.H."/>
            <person name="Devos D.P."/>
            <person name="Kaster A.-K."/>
            <person name="Ovreas L."/>
            <person name="Rohde M."/>
            <person name="Galperin M.Y."/>
            <person name="Jogler C."/>
        </authorList>
    </citation>
    <scope>NUCLEOTIDE SEQUENCE [LARGE SCALE GENOMIC DNA]</scope>
    <source>
        <strain evidence="3 4">OJF2</strain>
    </source>
</reference>
<feature type="compositionally biased region" description="Low complexity" evidence="1">
    <location>
        <begin position="139"/>
        <end position="170"/>
    </location>
</feature>
<dbReference type="KEGG" id="agv:OJF2_26290"/>
<evidence type="ECO:0000313" key="4">
    <source>
        <dbReference type="Proteomes" id="UP000324233"/>
    </source>
</evidence>
<dbReference type="InterPro" id="IPR036465">
    <property type="entry name" value="vWFA_dom_sf"/>
</dbReference>
<feature type="region of interest" description="Disordered" evidence="1">
    <location>
        <begin position="420"/>
        <end position="464"/>
    </location>
</feature>
<dbReference type="InterPro" id="IPR002035">
    <property type="entry name" value="VWF_A"/>
</dbReference>
<dbReference type="PANTHER" id="PTHR10579:SF43">
    <property type="entry name" value="ZINC FINGER (C3HC4-TYPE RING FINGER) FAMILY PROTEIN"/>
    <property type="match status" value="1"/>
</dbReference>
<dbReference type="Gene3D" id="3.40.50.410">
    <property type="entry name" value="von Willebrand factor, type A domain"/>
    <property type="match status" value="1"/>
</dbReference>
<accession>A0A5B9W260</accession>
<dbReference type="InterPro" id="IPR041916">
    <property type="entry name" value="Anti_sigma_zinc_sf"/>
</dbReference>
<dbReference type="Pfam" id="PF12034">
    <property type="entry name" value="YfbK_C"/>
    <property type="match status" value="1"/>
</dbReference>
<dbReference type="EMBL" id="CP042997">
    <property type="protein sequence ID" value="QEH34095.1"/>
    <property type="molecule type" value="Genomic_DNA"/>
</dbReference>
<protein>
    <submittedName>
        <fullName evidence="3">von Willebrand factor</fullName>
    </submittedName>
</protein>
<feature type="compositionally biased region" description="Low complexity" evidence="1">
    <location>
        <begin position="270"/>
        <end position="295"/>
    </location>
</feature>
<dbReference type="PROSITE" id="PS50234">
    <property type="entry name" value="VWFA"/>
    <property type="match status" value="1"/>
</dbReference>
<organism evidence="3 4">
    <name type="scientific">Aquisphaera giovannonii</name>
    <dbReference type="NCBI Taxonomy" id="406548"/>
    <lineage>
        <taxon>Bacteria</taxon>
        <taxon>Pseudomonadati</taxon>
        <taxon>Planctomycetota</taxon>
        <taxon>Planctomycetia</taxon>
        <taxon>Isosphaerales</taxon>
        <taxon>Isosphaeraceae</taxon>
        <taxon>Aquisphaera</taxon>
    </lineage>
</organism>
<proteinExistence type="predicted"/>
<evidence type="ECO:0000259" key="2">
    <source>
        <dbReference type="PROSITE" id="PS50234"/>
    </source>
</evidence>
<evidence type="ECO:0000256" key="1">
    <source>
        <dbReference type="SAM" id="MobiDB-lite"/>
    </source>
</evidence>
<dbReference type="Pfam" id="PF12450">
    <property type="entry name" value="vWF_A"/>
    <property type="match status" value="1"/>
</dbReference>
<dbReference type="PANTHER" id="PTHR10579">
    <property type="entry name" value="CALCIUM-ACTIVATED CHLORIDE CHANNEL REGULATOR"/>
    <property type="match status" value="1"/>
</dbReference>
<dbReference type="InterPro" id="IPR021908">
    <property type="entry name" value="YfbK_C"/>
</dbReference>
<dbReference type="InterPro" id="IPR022156">
    <property type="entry name" value="Uncharacterised_YfbK_N"/>
</dbReference>
<dbReference type="Pfam" id="PF00092">
    <property type="entry name" value="VWA"/>
    <property type="match status" value="1"/>
</dbReference>
<dbReference type="AlphaFoldDB" id="A0A5B9W260"/>
<dbReference type="SMART" id="SM00327">
    <property type="entry name" value="VWA"/>
    <property type="match status" value="1"/>
</dbReference>
<keyword evidence="4" id="KW-1185">Reference proteome</keyword>
<dbReference type="Gene3D" id="1.10.10.1320">
    <property type="entry name" value="Anti-sigma factor, zinc-finger domain"/>
    <property type="match status" value="1"/>
</dbReference>
<feature type="compositionally biased region" description="Basic and acidic residues" evidence="1">
    <location>
        <begin position="420"/>
        <end position="438"/>
    </location>
</feature>
<name>A0A5B9W260_9BACT</name>
<feature type="region of interest" description="Disordered" evidence="1">
    <location>
        <begin position="270"/>
        <end position="345"/>
    </location>
</feature>
<dbReference type="Proteomes" id="UP000324233">
    <property type="component" value="Chromosome"/>
</dbReference>
<feature type="compositionally biased region" description="Basic and acidic residues" evidence="1">
    <location>
        <begin position="450"/>
        <end position="463"/>
    </location>
</feature>
<feature type="region of interest" description="Disordered" evidence="1">
    <location>
        <begin position="359"/>
        <end position="381"/>
    </location>
</feature>
<sequence length="974" mass="102619">MIFDTDDPRLTAFALGELDAAEAREVEALVAENEDARKFVEEIRQTSAWLAEGLKAEGEAVAVVSIAHHPLIEATLQAADGDAKGASRPWWRRNYGMLSMAATLLLGGTVSLVTWRTLDERRQRDAALVAEAAHGRAYAPAPAGAARAPAPAPASPKRALAEAPESAAAPKDSVPHVVRSKAAFAENEAMLATDAPAADKASKLVAAPEPRASLARSSPAPIAEADGFALAPGTRLGASAAGMRGAGGGMGGAGGMGGYGGGGRFNGPAEGIAASGRAGRRATSPPAPAPSGARAQFGGLVKQKESKAEAGQQIASYDQQNAQASPMNNAAQASNSGLPAKGPFQQRQAGLGYFNERRDASQAPVPDQAAGSGNVPYGRAASPMVPSAPMVAQEPHAPAMAGKPDAQAPVVRSRGEIKEQREALGDVAVQDRKKDSEAAKAPSTSPAEAARGEPADRKPDPEGRGAVTAFQEVDLAAVADPEAPPAPAGNDAFPPIVENPYVVAMTEPLSTFSIDVDTASYANVRRYLFQMNQLPPPDAVRLEEMVNYFTYQDPPPPPGSPDPFAIHAEVARCPWNADHRLARIGIAGKPILPAERPAANLVFLIDVSGSMADWNKLPLVKYGLQRLVEQLGERDRLAIVVYASASGVYLTSTACDPAHKREILAKIDELKADGSTNVGSGLQQSYDIAAARENFRPDGVNRVILATDGDFNVGITDRVQLQELIAAKAKSKVFLTVLGFGMGNLKDNNLEALADKGNGHYAYIDSTDEAARVLVRQMTSTLVTIAKDVKVQVDFNPAKVGSYRLIGYEDRAMPNADFRNDAKDAGEIGAGHHVTALYELVPPDQVKASEPGKADVASRFVKERELRGNLPQSFDVSVRYKKPKDDTVVEIKQSVTDQGLDYSRASDDLKLSSAVAGFGLLLRHSPSKGNLTYDAVLELANPTLSFDPFGERKEFVEMVKKAKGLAAPPAFPAP</sequence>
<dbReference type="SUPFAM" id="SSF53300">
    <property type="entry name" value="vWA-like"/>
    <property type="match status" value="1"/>
</dbReference>